<gene>
    <name evidence="2" type="ORF">GCM10009831_18730</name>
</gene>
<protein>
    <recommendedName>
        <fullName evidence="1">TY-Chap central domain-containing protein</fullName>
    </recommendedName>
</protein>
<dbReference type="Pfam" id="PF22551">
    <property type="entry name" value="TY-Chap1"/>
    <property type="match status" value="1"/>
</dbReference>
<comment type="caution">
    <text evidence="2">The sequence shown here is derived from an EMBL/GenBank/DDBJ whole genome shotgun (WGS) entry which is preliminary data.</text>
</comment>
<sequence length="282" mass="30909">MEREDMGRRDDGMRDGTECAWGVFLDTLICRLGDIRDGETLALIAPSGRQEWASQLVIRADRRRGWMWVTRGIRGSTAAEDMVARVGEDGAFTLADAIVRVARGDLLLPHPQLFTARATGPGAAAVADALGLADAGAVEEAPSRGEDAALGGPDALRPLVAGVIRNLTGQDPDVDSDGDLRFHVAGTTVFVIFRPDGAAIEVFAMVVRRVYSRRNTAVELDLLNRKGTWSTWYMTDREVFQRIRIPARPLSVENVDEILRAFSFELERNRDELAYRLGGVAS</sequence>
<feature type="domain" description="TY-Chap central" evidence="1">
    <location>
        <begin position="154"/>
        <end position="280"/>
    </location>
</feature>
<evidence type="ECO:0000259" key="1">
    <source>
        <dbReference type="Pfam" id="PF22551"/>
    </source>
</evidence>
<dbReference type="EMBL" id="BAAAQG010000008">
    <property type="protein sequence ID" value="GAA1709366.1"/>
    <property type="molecule type" value="Genomic_DNA"/>
</dbReference>
<evidence type="ECO:0000313" key="2">
    <source>
        <dbReference type="EMBL" id="GAA1709366.1"/>
    </source>
</evidence>
<evidence type="ECO:0000313" key="3">
    <source>
        <dbReference type="Proteomes" id="UP001500383"/>
    </source>
</evidence>
<dbReference type="Proteomes" id="UP001500383">
    <property type="component" value="Unassembled WGS sequence"/>
</dbReference>
<keyword evidence="3" id="KW-1185">Reference proteome</keyword>
<accession>A0ABN2IQG9</accession>
<name>A0ABN2IQG9_9ACTN</name>
<reference evidence="2 3" key="1">
    <citation type="journal article" date="2019" name="Int. J. Syst. Evol. Microbiol.">
        <title>The Global Catalogue of Microorganisms (GCM) 10K type strain sequencing project: providing services to taxonomists for standard genome sequencing and annotation.</title>
        <authorList>
            <consortium name="The Broad Institute Genomics Platform"/>
            <consortium name="The Broad Institute Genome Sequencing Center for Infectious Disease"/>
            <person name="Wu L."/>
            <person name="Ma J."/>
        </authorList>
    </citation>
    <scope>NUCLEOTIDE SEQUENCE [LARGE SCALE GENOMIC DNA]</scope>
    <source>
        <strain evidence="2 3">JCM 16002</strain>
    </source>
</reference>
<proteinExistence type="predicted"/>
<dbReference type="InterPro" id="IPR054343">
    <property type="entry name" value="TY-Chap_M"/>
</dbReference>
<organism evidence="2 3">
    <name type="scientific">Dietzia cercidiphylli</name>
    <dbReference type="NCBI Taxonomy" id="498199"/>
    <lineage>
        <taxon>Bacteria</taxon>
        <taxon>Bacillati</taxon>
        <taxon>Actinomycetota</taxon>
        <taxon>Actinomycetes</taxon>
        <taxon>Mycobacteriales</taxon>
        <taxon>Dietziaceae</taxon>
        <taxon>Dietzia</taxon>
    </lineage>
</organism>